<comment type="similarity">
    <text evidence="2 6">Belongs to the CDC50/LEM3 family.</text>
</comment>
<evidence type="ECO:0000313" key="9">
    <source>
        <dbReference type="Proteomes" id="UP000005666"/>
    </source>
</evidence>
<evidence type="ECO:0000256" key="1">
    <source>
        <dbReference type="ARBA" id="ARBA00004141"/>
    </source>
</evidence>
<dbReference type="Proteomes" id="UP000005666">
    <property type="component" value="Chromosome 13"/>
</dbReference>
<evidence type="ECO:0000256" key="5">
    <source>
        <dbReference type="ARBA" id="ARBA00023136"/>
    </source>
</evidence>
<proteinExistence type="inferred from homology"/>
<evidence type="ECO:0000256" key="3">
    <source>
        <dbReference type="ARBA" id="ARBA00022692"/>
    </source>
</evidence>
<evidence type="ECO:0008006" key="10">
    <source>
        <dbReference type="Google" id="ProtNLM"/>
    </source>
</evidence>
<dbReference type="RefSeq" id="XP_003688218.1">
    <property type="nucleotide sequence ID" value="XM_003688170.1"/>
</dbReference>
<dbReference type="OMA" id="FWQKPVY"/>
<evidence type="ECO:0000256" key="2">
    <source>
        <dbReference type="ARBA" id="ARBA00009457"/>
    </source>
</evidence>
<dbReference type="GO" id="GO:1990531">
    <property type="term" value="C:phospholipid-translocating ATPase complex"/>
    <property type="evidence" value="ECO:0007669"/>
    <property type="project" value="EnsemblFungi"/>
</dbReference>
<sequence>MILPKIKKSFKTIVGYGSDKGGTKVSRRPANTSFRQQRLKAWNPILSPQNVLPLLILLACILAPIGIGLIISVISVQDTIIEYTNCSSESTTTSFTQIPDKYIKYHFKQKLNMEPMWRSFVNTDSDETICQLRFEIPNDVKTPINVYYKLTNFYQNHREYVDSIDIDQLKGEAIPYSDLDDKCDPFREYNGKTVYPCGLIANSMFNDTFASEFVGIDDTRNYKLTNNNTAWSTDKHRYKKTKYDINDIVPPVNWIKKFPNGYTEENLPDLNTWQEFQVWARPAALPNFYKLILKNETVTLPTGNYTFDIGLNYPVDSFDGTKSFVLTTNTIVGARNITLGVVYLIVAGISTLFAFIFLIKVLLSPKENSDHLYLRNAHLTGRNGTRPELPIREIL</sequence>
<dbReference type="GO" id="GO:0005886">
    <property type="term" value="C:plasma membrane"/>
    <property type="evidence" value="ECO:0007669"/>
    <property type="project" value="TreeGrafter"/>
</dbReference>
<dbReference type="GO" id="GO:0005783">
    <property type="term" value="C:endoplasmic reticulum"/>
    <property type="evidence" value="ECO:0007669"/>
    <property type="project" value="TreeGrafter"/>
</dbReference>
<dbReference type="PANTHER" id="PTHR10926:SF0">
    <property type="entry name" value="CDC50, ISOFORM A"/>
    <property type="match status" value="1"/>
</dbReference>
<keyword evidence="9" id="KW-1185">Reference proteome</keyword>
<evidence type="ECO:0000256" key="4">
    <source>
        <dbReference type="ARBA" id="ARBA00022989"/>
    </source>
</evidence>
<dbReference type="eggNOG" id="KOG2952">
    <property type="taxonomic scope" value="Eukaryota"/>
</dbReference>
<dbReference type="OrthoDB" id="340608at2759"/>
<name>G8C0R9_TETPH</name>
<dbReference type="GeneID" id="11531909"/>
<keyword evidence="4 7" id="KW-1133">Transmembrane helix</keyword>
<dbReference type="Pfam" id="PF03381">
    <property type="entry name" value="CDC50"/>
    <property type="match status" value="1"/>
</dbReference>
<evidence type="ECO:0000256" key="7">
    <source>
        <dbReference type="SAM" id="Phobius"/>
    </source>
</evidence>
<dbReference type="HOGENOM" id="CLU_025025_0_1_1"/>
<evidence type="ECO:0000256" key="6">
    <source>
        <dbReference type="PIRNR" id="PIRNR015840"/>
    </source>
</evidence>
<accession>G8C0R9</accession>
<keyword evidence="3 7" id="KW-0812">Transmembrane</keyword>
<dbReference type="STRING" id="1071381.G8C0R9"/>
<dbReference type="PIRSF" id="PIRSF015840">
    <property type="entry name" value="DUF284_TM_euk"/>
    <property type="match status" value="1"/>
</dbReference>
<dbReference type="EMBL" id="HE612868">
    <property type="protein sequence ID" value="CCE65784.1"/>
    <property type="molecule type" value="Genomic_DNA"/>
</dbReference>
<feature type="transmembrane region" description="Helical" evidence="7">
    <location>
        <begin position="341"/>
        <end position="363"/>
    </location>
</feature>
<reference evidence="8 9" key="1">
    <citation type="journal article" date="2011" name="Proc. Natl. Acad. Sci. U.S.A.">
        <title>Evolutionary erosion of yeast sex chromosomes by mating-type switching accidents.</title>
        <authorList>
            <person name="Gordon J.L."/>
            <person name="Armisen D."/>
            <person name="Proux-Wera E."/>
            <person name="Oheigeartaigh S.S."/>
            <person name="Byrne K.P."/>
            <person name="Wolfe K.H."/>
        </authorList>
    </citation>
    <scope>NUCLEOTIDE SEQUENCE [LARGE SCALE GENOMIC DNA]</scope>
    <source>
        <strain evidence="9">ATCC 24235 / CBS 4417 / NBRC 1672 / NRRL Y-8282 / UCD 70-5</strain>
    </source>
</reference>
<keyword evidence="5 6" id="KW-0472">Membrane</keyword>
<dbReference type="GO" id="GO:0005802">
    <property type="term" value="C:trans-Golgi network"/>
    <property type="evidence" value="ECO:0007669"/>
    <property type="project" value="EnsemblFungi"/>
</dbReference>
<dbReference type="InterPro" id="IPR005045">
    <property type="entry name" value="CDC50/LEM3_fam"/>
</dbReference>
<feature type="transmembrane region" description="Helical" evidence="7">
    <location>
        <begin position="54"/>
        <end position="76"/>
    </location>
</feature>
<dbReference type="GO" id="GO:0045332">
    <property type="term" value="P:phospholipid translocation"/>
    <property type="evidence" value="ECO:0007669"/>
    <property type="project" value="UniProtKB-UniRule"/>
</dbReference>
<dbReference type="PANTHER" id="PTHR10926">
    <property type="entry name" value="CELL CYCLE CONTROL PROTEIN 50"/>
    <property type="match status" value="1"/>
</dbReference>
<organism evidence="8 9">
    <name type="scientific">Tetrapisispora phaffii (strain ATCC 24235 / CBS 4417 / NBRC 1672 / NRRL Y-8282 / UCD 70-5)</name>
    <name type="common">Yeast</name>
    <name type="synonym">Fabospora phaffii</name>
    <dbReference type="NCBI Taxonomy" id="1071381"/>
    <lineage>
        <taxon>Eukaryota</taxon>
        <taxon>Fungi</taxon>
        <taxon>Dikarya</taxon>
        <taxon>Ascomycota</taxon>
        <taxon>Saccharomycotina</taxon>
        <taxon>Saccharomycetes</taxon>
        <taxon>Saccharomycetales</taxon>
        <taxon>Saccharomycetaceae</taxon>
        <taxon>Tetrapisispora</taxon>
    </lineage>
</organism>
<gene>
    <name evidence="8" type="primary">TPHA0M02100</name>
    <name evidence="8" type="ordered locus">TPHA_0M02100</name>
</gene>
<dbReference type="KEGG" id="tpf:TPHA_0M02100"/>
<protein>
    <recommendedName>
        <fullName evidence="10">Cell division control protein 50</fullName>
    </recommendedName>
</protein>
<evidence type="ECO:0000313" key="8">
    <source>
        <dbReference type="EMBL" id="CCE65784.1"/>
    </source>
</evidence>
<dbReference type="AlphaFoldDB" id="G8C0R9"/>
<comment type="subcellular location">
    <subcellularLocation>
        <location evidence="1">Membrane</location>
        <topology evidence="1">Multi-pass membrane protein</topology>
    </subcellularLocation>
</comment>